<gene>
    <name evidence="2" type="ORF">LNINA_LOCUS5949</name>
</gene>
<accession>A0AAV1JDS7</accession>
<reference evidence="2 3" key="1">
    <citation type="submission" date="2023-11" db="EMBL/GenBank/DDBJ databases">
        <authorList>
            <person name="Okamura Y."/>
        </authorList>
    </citation>
    <scope>NUCLEOTIDE SEQUENCE [LARGE SCALE GENOMIC DNA]</scope>
</reference>
<comment type="caution">
    <text evidence="2">The sequence shown here is derived from an EMBL/GenBank/DDBJ whole genome shotgun (WGS) entry which is preliminary data.</text>
</comment>
<dbReference type="Proteomes" id="UP001497472">
    <property type="component" value="Unassembled WGS sequence"/>
</dbReference>
<evidence type="ECO:0000313" key="3">
    <source>
        <dbReference type="Proteomes" id="UP001497472"/>
    </source>
</evidence>
<name>A0AAV1JDS7_9NEOP</name>
<feature type="compositionally biased region" description="Basic and acidic residues" evidence="1">
    <location>
        <begin position="1"/>
        <end position="12"/>
    </location>
</feature>
<feature type="compositionally biased region" description="Low complexity" evidence="1">
    <location>
        <begin position="13"/>
        <end position="32"/>
    </location>
</feature>
<organism evidence="2 3">
    <name type="scientific">Leptosia nina</name>
    <dbReference type="NCBI Taxonomy" id="320188"/>
    <lineage>
        <taxon>Eukaryota</taxon>
        <taxon>Metazoa</taxon>
        <taxon>Ecdysozoa</taxon>
        <taxon>Arthropoda</taxon>
        <taxon>Hexapoda</taxon>
        <taxon>Insecta</taxon>
        <taxon>Pterygota</taxon>
        <taxon>Neoptera</taxon>
        <taxon>Endopterygota</taxon>
        <taxon>Lepidoptera</taxon>
        <taxon>Glossata</taxon>
        <taxon>Ditrysia</taxon>
        <taxon>Papilionoidea</taxon>
        <taxon>Pieridae</taxon>
        <taxon>Pierinae</taxon>
        <taxon>Leptosia</taxon>
    </lineage>
</organism>
<protein>
    <submittedName>
        <fullName evidence="2">Uncharacterized protein</fullName>
    </submittedName>
</protein>
<dbReference type="EMBL" id="CAVLEF010000008">
    <property type="protein sequence ID" value="CAK1546372.1"/>
    <property type="molecule type" value="Genomic_DNA"/>
</dbReference>
<dbReference type="AlphaFoldDB" id="A0AAV1JDS7"/>
<feature type="region of interest" description="Disordered" evidence="1">
    <location>
        <begin position="1"/>
        <end position="43"/>
    </location>
</feature>
<feature type="compositionally biased region" description="Polar residues" evidence="1">
    <location>
        <begin position="97"/>
        <end position="107"/>
    </location>
</feature>
<evidence type="ECO:0000313" key="2">
    <source>
        <dbReference type="EMBL" id="CAK1546372.1"/>
    </source>
</evidence>
<evidence type="ECO:0000256" key="1">
    <source>
        <dbReference type="SAM" id="MobiDB-lite"/>
    </source>
</evidence>
<proteinExistence type="predicted"/>
<keyword evidence="3" id="KW-1185">Reference proteome</keyword>
<feature type="region of interest" description="Disordered" evidence="1">
    <location>
        <begin position="97"/>
        <end position="118"/>
    </location>
</feature>
<sequence length="141" mass="15588">MVVESEEKDKETTTVATTSVITTTESTATGADTENESTTPTSEGYPANVSLFIYYLLYHRKANVYAISSIQREKPMRLAGFQKQILATLLNLNESFQTTEPSSSDNVTPPRYVTPPTEETSTLCPPCICPPLEEPRPFADF</sequence>